<evidence type="ECO:0008006" key="4">
    <source>
        <dbReference type="Google" id="ProtNLM"/>
    </source>
</evidence>
<gene>
    <name evidence="2" type="ORF">GCM10025770_06200</name>
</gene>
<keyword evidence="3" id="KW-1185">Reference proteome</keyword>
<sequence>MRVASGDEDATSLAEALWKPRVEQALQEFNRKISNAGGRVPGPPPPYVLVTTEEQHKALAERFKGKPDMALPVYASYPSTIYRDAVSAAIAWRTRQYLHEVLGDVEEELPRWFKAGLPPYVGYSIVDAFKDQDVRSADFTAEMLSQMRRDRLGETSLLAAMDLSSEGTPVDDAEFRLMSTFAVHRLAQKVPQRFDSAWLAVVSAVRAGASFERAFEPAFGVSVEKFRNEAKLAVTTLQASTPAHDGPVPPTSGPADLEDESSLPFTFNSFVEGFRRYLKAGAPKAFVYSRRGAWVYVSESPDAIERALRDCGSITPLGCKLLAVDDQLVVPQLRKDSGIRVELRVTSENDWSRQVRERWLPVVNQAVAQFESVLNEQWGVRLQDPTRVYVVTNREDYERTLRDKFGSSASAARLAAEGTDGLASADGQIITGLYAATPAEEVWESATLLVLHELAHELQNQLAGNTGRRLQRWIKEGSAEQISYLMARRMPSDPSAKFVIGDWRAQCIEWYKARGVATTKPSELLDAGFDDWMALSRSGKQPYKMAGLMLEFLQERLGKDYYPALLKYFRDGSRSREKEQLAFEAFTGMKMADFMKALDRWLETL</sequence>
<evidence type="ECO:0000256" key="1">
    <source>
        <dbReference type="SAM" id="MobiDB-lite"/>
    </source>
</evidence>
<reference evidence="3" key="1">
    <citation type="journal article" date="2019" name="Int. J. Syst. Evol. Microbiol.">
        <title>The Global Catalogue of Microorganisms (GCM) 10K type strain sequencing project: providing services to taxonomists for standard genome sequencing and annotation.</title>
        <authorList>
            <consortium name="The Broad Institute Genomics Platform"/>
            <consortium name="The Broad Institute Genome Sequencing Center for Infectious Disease"/>
            <person name="Wu L."/>
            <person name="Ma J."/>
        </authorList>
    </citation>
    <scope>NUCLEOTIDE SEQUENCE [LARGE SCALE GENOMIC DNA]</scope>
    <source>
        <strain evidence="3">JCM 18715</strain>
    </source>
</reference>
<dbReference type="EMBL" id="BAABLD010000002">
    <property type="protein sequence ID" value="GAA5159602.1"/>
    <property type="molecule type" value="Genomic_DNA"/>
</dbReference>
<name>A0ABP9QCH3_9RHOO</name>
<accession>A0ABP9QCH3</accession>
<evidence type="ECO:0000313" key="2">
    <source>
        <dbReference type="EMBL" id="GAA5159602.1"/>
    </source>
</evidence>
<protein>
    <recommendedName>
        <fullName evidence="4">DUF1570 domain-containing protein</fullName>
    </recommendedName>
</protein>
<evidence type="ECO:0000313" key="3">
    <source>
        <dbReference type="Proteomes" id="UP001500547"/>
    </source>
</evidence>
<dbReference type="RefSeq" id="WP_345531374.1">
    <property type="nucleotide sequence ID" value="NZ_BAABLD010000002.1"/>
</dbReference>
<organism evidence="2 3">
    <name type="scientific">Viridibacterium curvum</name>
    <dbReference type="NCBI Taxonomy" id="1101404"/>
    <lineage>
        <taxon>Bacteria</taxon>
        <taxon>Pseudomonadati</taxon>
        <taxon>Pseudomonadota</taxon>
        <taxon>Betaproteobacteria</taxon>
        <taxon>Rhodocyclales</taxon>
        <taxon>Rhodocyclaceae</taxon>
        <taxon>Viridibacterium</taxon>
    </lineage>
</organism>
<dbReference type="Proteomes" id="UP001500547">
    <property type="component" value="Unassembled WGS sequence"/>
</dbReference>
<feature type="region of interest" description="Disordered" evidence="1">
    <location>
        <begin position="238"/>
        <end position="258"/>
    </location>
</feature>
<proteinExistence type="predicted"/>
<comment type="caution">
    <text evidence="2">The sequence shown here is derived from an EMBL/GenBank/DDBJ whole genome shotgun (WGS) entry which is preliminary data.</text>
</comment>